<proteinExistence type="predicted"/>
<feature type="compositionally biased region" description="Basic and acidic residues" evidence="1">
    <location>
        <begin position="46"/>
        <end position="59"/>
    </location>
</feature>
<dbReference type="Proteomes" id="UP000298493">
    <property type="component" value="Unassembled WGS sequence"/>
</dbReference>
<accession>A0A4Z1P4V5</accession>
<comment type="caution">
    <text evidence="2">The sequence shown here is derived from an EMBL/GenBank/DDBJ whole genome shotgun (WGS) entry which is preliminary data.</text>
</comment>
<reference evidence="2 3" key="1">
    <citation type="submission" date="2019-04" db="EMBL/GenBank/DDBJ databases">
        <title>High contiguity whole genome sequence and gene annotation resource for two Venturia nashicola isolates.</title>
        <authorList>
            <person name="Prokchorchik M."/>
            <person name="Won K."/>
            <person name="Lee Y."/>
            <person name="Choi E.D."/>
            <person name="Segonzac C."/>
            <person name="Sohn K.H."/>
        </authorList>
    </citation>
    <scope>NUCLEOTIDE SEQUENCE [LARGE SCALE GENOMIC DNA]</scope>
    <source>
        <strain evidence="2 3">PRI2</strain>
    </source>
</reference>
<dbReference type="AlphaFoldDB" id="A0A4Z1P4V5"/>
<gene>
    <name evidence="2" type="ORF">E6O75_ATG08493</name>
</gene>
<dbReference type="EMBL" id="SNSC02000021">
    <property type="protein sequence ID" value="TID15240.1"/>
    <property type="molecule type" value="Genomic_DNA"/>
</dbReference>
<feature type="compositionally biased region" description="Polar residues" evidence="1">
    <location>
        <begin position="73"/>
        <end position="82"/>
    </location>
</feature>
<keyword evidence="3" id="KW-1185">Reference proteome</keyword>
<evidence type="ECO:0000256" key="1">
    <source>
        <dbReference type="SAM" id="MobiDB-lite"/>
    </source>
</evidence>
<feature type="compositionally biased region" description="Basic residues" evidence="1">
    <location>
        <begin position="89"/>
        <end position="98"/>
    </location>
</feature>
<protein>
    <submittedName>
        <fullName evidence="2">Uncharacterized protein</fullName>
    </submittedName>
</protein>
<evidence type="ECO:0000313" key="3">
    <source>
        <dbReference type="Proteomes" id="UP000298493"/>
    </source>
</evidence>
<sequence length="132" mass="15314">MDVQILAGRGAAVRVWPERDADESRFRTRTLLQVWQNMGAYIQTEQTEHFEPRDRRQEAEAYGECAPPKAKQQRSYCDSEVTTTEREPLKRRKQHATRRQRDDGGTVDRGTTTRSKYATMCLTPNREKAVPT</sequence>
<feature type="region of interest" description="Disordered" evidence="1">
    <location>
        <begin position="45"/>
        <end position="132"/>
    </location>
</feature>
<organism evidence="2 3">
    <name type="scientific">Venturia nashicola</name>
    <dbReference type="NCBI Taxonomy" id="86259"/>
    <lineage>
        <taxon>Eukaryota</taxon>
        <taxon>Fungi</taxon>
        <taxon>Dikarya</taxon>
        <taxon>Ascomycota</taxon>
        <taxon>Pezizomycotina</taxon>
        <taxon>Dothideomycetes</taxon>
        <taxon>Pleosporomycetidae</taxon>
        <taxon>Venturiales</taxon>
        <taxon>Venturiaceae</taxon>
        <taxon>Venturia</taxon>
    </lineage>
</organism>
<name>A0A4Z1P4V5_9PEZI</name>
<evidence type="ECO:0000313" key="2">
    <source>
        <dbReference type="EMBL" id="TID15240.1"/>
    </source>
</evidence>